<dbReference type="Gene3D" id="1.20.1740.10">
    <property type="entry name" value="Amino acid/polyamine transporter I"/>
    <property type="match status" value="1"/>
</dbReference>
<dbReference type="AlphaFoldDB" id="A0A931AXD9"/>
<keyword evidence="4 5" id="KW-0472">Membrane</keyword>
<feature type="transmembrane region" description="Helical" evidence="5">
    <location>
        <begin position="407"/>
        <end position="427"/>
    </location>
</feature>
<proteinExistence type="predicted"/>
<feature type="transmembrane region" description="Helical" evidence="5">
    <location>
        <begin position="21"/>
        <end position="42"/>
    </location>
</feature>
<dbReference type="RefSeq" id="WP_196192357.1">
    <property type="nucleotide sequence ID" value="NZ_JADPRT010000002.1"/>
</dbReference>
<reference evidence="6" key="1">
    <citation type="submission" date="2020-11" db="EMBL/GenBank/DDBJ databases">
        <title>Isolation and identification of active actinomycetes.</title>
        <authorList>
            <person name="Yu B."/>
        </authorList>
    </citation>
    <scope>NUCLEOTIDE SEQUENCE</scope>
    <source>
        <strain evidence="6">NEAU-YB345</strain>
    </source>
</reference>
<keyword evidence="7" id="KW-1185">Reference proteome</keyword>
<evidence type="ECO:0000256" key="3">
    <source>
        <dbReference type="ARBA" id="ARBA00022989"/>
    </source>
</evidence>
<keyword evidence="3 5" id="KW-1133">Transmembrane helix</keyword>
<feature type="transmembrane region" description="Helical" evidence="5">
    <location>
        <begin position="245"/>
        <end position="267"/>
    </location>
</feature>
<evidence type="ECO:0000313" key="7">
    <source>
        <dbReference type="Proteomes" id="UP000657385"/>
    </source>
</evidence>
<comment type="caution">
    <text evidence="6">The sequence shown here is derived from an EMBL/GenBank/DDBJ whole genome shotgun (WGS) entry which is preliminary data.</text>
</comment>
<protein>
    <submittedName>
        <fullName evidence="6">APC family permease</fullName>
    </submittedName>
</protein>
<dbReference type="PIRSF" id="PIRSF006060">
    <property type="entry name" value="AA_transporter"/>
    <property type="match status" value="1"/>
</dbReference>
<organism evidence="6 7">
    <name type="scientific">Streptacidiphilus fuscans</name>
    <dbReference type="NCBI Taxonomy" id="2789292"/>
    <lineage>
        <taxon>Bacteria</taxon>
        <taxon>Bacillati</taxon>
        <taxon>Actinomycetota</taxon>
        <taxon>Actinomycetes</taxon>
        <taxon>Kitasatosporales</taxon>
        <taxon>Streptomycetaceae</taxon>
        <taxon>Streptacidiphilus</taxon>
    </lineage>
</organism>
<dbReference type="InterPro" id="IPR052962">
    <property type="entry name" value="AA_Transporter_AGT"/>
</dbReference>
<feature type="transmembrane region" description="Helical" evidence="5">
    <location>
        <begin position="433"/>
        <end position="452"/>
    </location>
</feature>
<feature type="transmembrane region" description="Helical" evidence="5">
    <location>
        <begin position="496"/>
        <end position="514"/>
    </location>
</feature>
<evidence type="ECO:0000256" key="1">
    <source>
        <dbReference type="ARBA" id="ARBA00004141"/>
    </source>
</evidence>
<feature type="transmembrane region" description="Helical" evidence="5">
    <location>
        <begin position="175"/>
        <end position="193"/>
    </location>
</feature>
<feature type="transmembrane region" description="Helical" evidence="5">
    <location>
        <begin position="94"/>
        <end position="111"/>
    </location>
</feature>
<sequence length="543" mass="57367">MVTEPVLAKPARQDDLLRKRLGFWSLLAAGLGSVVGSGWLLASMYAAQAAGPSALLAWVIGGVCMLLVGLVFAELGMVKPESGGLVRYPLYSNGRLAAAVVGWSMWVGYIGNPPTEAAGVLQYASAYLPGMYHGKSLTGLGILAAGGLMLVFVLINYFGVALFARTNNVVTAIKILVPTTTAIVLIATGFQSGNFGHQHGGLAPYGWSTALSTIATAGIVFAYTGFRNVVELSGEARNPRRNVPAALITTIVVCIVLYLALQTAFLGAVPGHLLGSGWHGVNLNSPFANLAMLLNLSWLYWILIADSMVSPSGSAIVYTAANARNSFGLAKNGFFPEWVMKVDPRWRVPVRALAINFVVGLAFLLPLPSWHAIIGVTGTLAVFTFAIGSVSVIAFRRCEVGDAGTRIGAMQFVAPAAFVVSSLVIFWASWPTLLKTIPIVAVGLVLYGLNYFRNRSSVGDFRAGIWLPVYLGAMYVLSVLGSFGGHHVLPAPWDSVTVGVVALGIYVWAVRSAVTHMSADPDRTAALRAEAAADRARQESAAG</sequence>
<dbReference type="GO" id="GO:0022857">
    <property type="term" value="F:transmembrane transporter activity"/>
    <property type="evidence" value="ECO:0007669"/>
    <property type="project" value="InterPro"/>
</dbReference>
<feature type="transmembrane region" description="Helical" evidence="5">
    <location>
        <begin position="287"/>
        <end position="304"/>
    </location>
</feature>
<dbReference type="Proteomes" id="UP000657385">
    <property type="component" value="Unassembled WGS sequence"/>
</dbReference>
<dbReference type="PANTHER" id="PTHR47547">
    <property type="match status" value="1"/>
</dbReference>
<feature type="transmembrane region" description="Helical" evidence="5">
    <location>
        <begin position="464"/>
        <end position="484"/>
    </location>
</feature>
<name>A0A931AXD9_9ACTN</name>
<dbReference type="EMBL" id="JADPRT010000002">
    <property type="protein sequence ID" value="MBF9067139.1"/>
    <property type="molecule type" value="Genomic_DNA"/>
</dbReference>
<dbReference type="GO" id="GO:0016020">
    <property type="term" value="C:membrane"/>
    <property type="evidence" value="ECO:0007669"/>
    <property type="project" value="UniProtKB-SubCell"/>
</dbReference>
<feature type="transmembrane region" description="Helical" evidence="5">
    <location>
        <begin position="373"/>
        <end position="395"/>
    </location>
</feature>
<feature type="transmembrane region" description="Helical" evidence="5">
    <location>
        <begin position="137"/>
        <end position="163"/>
    </location>
</feature>
<feature type="transmembrane region" description="Helical" evidence="5">
    <location>
        <begin position="205"/>
        <end position="224"/>
    </location>
</feature>
<evidence type="ECO:0000313" key="6">
    <source>
        <dbReference type="EMBL" id="MBF9067139.1"/>
    </source>
</evidence>
<evidence type="ECO:0000256" key="5">
    <source>
        <dbReference type="SAM" id="Phobius"/>
    </source>
</evidence>
<dbReference type="InterPro" id="IPR002293">
    <property type="entry name" value="AA/rel_permease1"/>
</dbReference>
<keyword evidence="2 5" id="KW-0812">Transmembrane</keyword>
<evidence type="ECO:0000256" key="2">
    <source>
        <dbReference type="ARBA" id="ARBA00022692"/>
    </source>
</evidence>
<dbReference type="Pfam" id="PF13520">
    <property type="entry name" value="AA_permease_2"/>
    <property type="match status" value="1"/>
</dbReference>
<feature type="transmembrane region" description="Helical" evidence="5">
    <location>
        <begin position="348"/>
        <end position="367"/>
    </location>
</feature>
<accession>A0A931AXD9</accession>
<gene>
    <name evidence="6" type="ORF">I2501_03665</name>
</gene>
<dbReference type="PANTHER" id="PTHR47547:SF1">
    <property type="entry name" value="ASPARTATE-PROTON SYMPORTER"/>
    <property type="match status" value="1"/>
</dbReference>
<feature type="transmembrane region" description="Helical" evidence="5">
    <location>
        <begin position="54"/>
        <end position="73"/>
    </location>
</feature>
<evidence type="ECO:0000256" key="4">
    <source>
        <dbReference type="ARBA" id="ARBA00023136"/>
    </source>
</evidence>
<comment type="subcellular location">
    <subcellularLocation>
        <location evidence="1">Membrane</location>
        <topology evidence="1">Multi-pass membrane protein</topology>
    </subcellularLocation>
</comment>